<feature type="transmembrane region" description="Helical" evidence="10">
    <location>
        <begin position="440"/>
        <end position="457"/>
    </location>
</feature>
<keyword evidence="3" id="KW-0813">Transport</keyword>
<proteinExistence type="inferred from homology"/>
<keyword evidence="6 10" id="KW-0630">Potassium</keyword>
<feature type="domain" description="K+ potassium transporter integral membrane" evidence="11">
    <location>
        <begin position="86"/>
        <end position="504"/>
    </location>
</feature>
<dbReference type="AlphaFoldDB" id="A0ABD1MKQ1"/>
<gene>
    <name evidence="13" type="ORF">Fmac_010831</name>
</gene>
<feature type="transmembrane region" description="Helical" evidence="10">
    <location>
        <begin position="141"/>
        <end position="164"/>
    </location>
</feature>
<sequence length="738" mass="82761">MSVEAYSLNKEEGDNNKTLTNTLMKERKTSWTDSFNLEARAVFRSPTHSSKVGWKTTLTLAFQSIGIVYGDIGTSPLYVFSGIFTEGGAFALYSLICRHVKVSLIPNAQPEDKALSNYRLETPSTNLNRAHKLKQKLENSYFARIILVLLTMTGTSMVIGDGIFTPAISVSGTSTSLGQEAVMGISAAILVVLFSVQQFGTDRVGSSFAPILLVWFSFNAGIGLYNLFKYDIGVLRAFNPKYIIDFFKRNGKQGSEAMFADLGHFSVRAIQISFSCVVFPAILIAYFGQAAYLRKFPENVSNTFYASIPEHLYWPTFVIAVGAAVIASQAMISGAFSVISQAQSLGCFPRVKVVHTSTKHKGQVYIPEVNYMFMIACVVVTVAFKTTEKMTNAYGTNTINSLTFTYAHYEKLLGIAVVGDMLITTILVSLIMLIVWKKSVWVIALFLPVGLVELLYLSSQMTKFAKGGFVPIVLAFFLTIFMGIWHYVQKERYMFELKNKVSSEYLKKLANSPKINRVPGIGLLYSELVQGIPPIFSHFIANIPSIHSVVVFVSIKAIPIAYVALEERFLFQQVKPREQRIFRCIVRHGYRDVLGDHVEFECQLVQHLKEFIGQESYMLKTEGTNADEQTLTLENENDTKNTINAIDEDILVESHASLDSIQGYEVIKEIEFIEKQMENGVVYMIGEAEVVADPKSSIFKKIVVNHGYDFLRKNFREEDRSMTIPRKKLLKVGMTYEI</sequence>
<keyword evidence="7 10" id="KW-1133">Transmembrane helix</keyword>
<feature type="transmembrane region" description="Helical" evidence="10">
    <location>
        <begin position="208"/>
        <end position="228"/>
    </location>
</feature>
<keyword evidence="5 10" id="KW-0812">Transmembrane</keyword>
<feature type="domain" description="K+ potassium transporter integral membrane" evidence="11">
    <location>
        <begin position="60"/>
        <end position="84"/>
    </location>
</feature>
<dbReference type="EMBL" id="JBGMDY010000004">
    <property type="protein sequence ID" value="KAL2336385.1"/>
    <property type="molecule type" value="Genomic_DNA"/>
</dbReference>
<dbReference type="Pfam" id="PF22776">
    <property type="entry name" value="K_trans_C"/>
    <property type="match status" value="1"/>
</dbReference>
<keyword evidence="8 10" id="KW-0406">Ion transport</keyword>
<feature type="transmembrane region" description="Helical" evidence="10">
    <location>
        <begin position="269"/>
        <end position="292"/>
    </location>
</feature>
<evidence type="ECO:0000259" key="11">
    <source>
        <dbReference type="Pfam" id="PF02705"/>
    </source>
</evidence>
<evidence type="ECO:0000256" key="10">
    <source>
        <dbReference type="RuleBase" id="RU321113"/>
    </source>
</evidence>
<keyword evidence="9 10" id="KW-0472">Membrane</keyword>
<feature type="transmembrane region" description="Helical" evidence="10">
    <location>
        <begin position="364"/>
        <end position="384"/>
    </location>
</feature>
<dbReference type="InterPro" id="IPR053951">
    <property type="entry name" value="K_trans_N"/>
</dbReference>
<dbReference type="NCBIfam" id="TIGR00794">
    <property type="entry name" value="kup"/>
    <property type="match status" value="1"/>
</dbReference>
<evidence type="ECO:0000256" key="3">
    <source>
        <dbReference type="ARBA" id="ARBA00022448"/>
    </source>
</evidence>
<dbReference type="Pfam" id="PF02705">
    <property type="entry name" value="K_trans"/>
    <property type="match status" value="2"/>
</dbReference>
<feature type="transmembrane region" description="Helical" evidence="10">
    <location>
        <begin position="469"/>
        <end position="488"/>
    </location>
</feature>
<accession>A0ABD1MKQ1</accession>
<evidence type="ECO:0000256" key="6">
    <source>
        <dbReference type="ARBA" id="ARBA00022958"/>
    </source>
</evidence>
<evidence type="ECO:0000313" key="13">
    <source>
        <dbReference type="EMBL" id="KAL2336385.1"/>
    </source>
</evidence>
<comment type="caution">
    <text evidence="10">Lacks conserved residue(s) required for the propagation of feature annotation.</text>
</comment>
<evidence type="ECO:0000256" key="4">
    <source>
        <dbReference type="ARBA" id="ARBA00022538"/>
    </source>
</evidence>
<dbReference type="PANTHER" id="PTHR30540">
    <property type="entry name" value="OSMOTIC STRESS POTASSIUM TRANSPORTER"/>
    <property type="match status" value="1"/>
</dbReference>
<dbReference type="Proteomes" id="UP001603857">
    <property type="component" value="Unassembled WGS sequence"/>
</dbReference>
<evidence type="ECO:0000259" key="12">
    <source>
        <dbReference type="Pfam" id="PF22776"/>
    </source>
</evidence>
<evidence type="ECO:0000313" key="14">
    <source>
        <dbReference type="Proteomes" id="UP001603857"/>
    </source>
</evidence>
<dbReference type="InterPro" id="IPR053952">
    <property type="entry name" value="K_trans_C"/>
</dbReference>
<dbReference type="GO" id="GO:0005886">
    <property type="term" value="C:plasma membrane"/>
    <property type="evidence" value="ECO:0007669"/>
    <property type="project" value="UniProtKB-SubCell"/>
</dbReference>
<comment type="subcellular location">
    <subcellularLocation>
        <location evidence="1">Cell membrane</location>
        <topology evidence="1">Multi-pass membrane protein</topology>
    </subcellularLocation>
    <subcellularLocation>
        <location evidence="10">Membrane</location>
        <topology evidence="10">Multi-pass membrane protein</topology>
    </subcellularLocation>
</comment>
<feature type="transmembrane region" description="Helical" evidence="10">
    <location>
        <begin position="412"/>
        <end position="434"/>
    </location>
</feature>
<dbReference type="PANTHER" id="PTHR30540:SF94">
    <property type="entry name" value="POTASSIUM TRANSPORTER 5"/>
    <property type="match status" value="1"/>
</dbReference>
<dbReference type="InterPro" id="IPR003855">
    <property type="entry name" value="K+_transporter"/>
</dbReference>
<evidence type="ECO:0000256" key="7">
    <source>
        <dbReference type="ARBA" id="ARBA00022989"/>
    </source>
</evidence>
<reference evidence="13 14" key="1">
    <citation type="submission" date="2024-08" db="EMBL/GenBank/DDBJ databases">
        <title>Insights into the chromosomal genome structure of Flemingia macrophylla.</title>
        <authorList>
            <person name="Ding Y."/>
            <person name="Zhao Y."/>
            <person name="Bi W."/>
            <person name="Wu M."/>
            <person name="Zhao G."/>
            <person name="Gong Y."/>
            <person name="Li W."/>
            <person name="Zhang P."/>
        </authorList>
    </citation>
    <scope>NUCLEOTIDE SEQUENCE [LARGE SCALE GENOMIC DNA]</scope>
    <source>
        <strain evidence="13">DYQJB</strain>
        <tissue evidence="13">Leaf</tissue>
    </source>
</reference>
<comment type="caution">
    <text evidence="13">The sequence shown here is derived from an EMBL/GenBank/DDBJ whole genome shotgun (WGS) entry which is preliminary data.</text>
</comment>
<comment type="similarity">
    <text evidence="2 10">Belongs to the HAK/KUP transporter (TC 2.A.72.3) family.</text>
</comment>
<keyword evidence="4 10" id="KW-0633">Potassium transport</keyword>
<evidence type="ECO:0000256" key="2">
    <source>
        <dbReference type="ARBA" id="ARBA00008440"/>
    </source>
</evidence>
<evidence type="ECO:0000256" key="1">
    <source>
        <dbReference type="ARBA" id="ARBA00004651"/>
    </source>
</evidence>
<evidence type="ECO:0000256" key="5">
    <source>
        <dbReference type="ARBA" id="ARBA00022692"/>
    </source>
</evidence>
<name>A0ABD1MKQ1_9FABA</name>
<organism evidence="13 14">
    <name type="scientific">Flemingia macrophylla</name>
    <dbReference type="NCBI Taxonomy" id="520843"/>
    <lineage>
        <taxon>Eukaryota</taxon>
        <taxon>Viridiplantae</taxon>
        <taxon>Streptophyta</taxon>
        <taxon>Embryophyta</taxon>
        <taxon>Tracheophyta</taxon>
        <taxon>Spermatophyta</taxon>
        <taxon>Magnoliopsida</taxon>
        <taxon>eudicotyledons</taxon>
        <taxon>Gunneridae</taxon>
        <taxon>Pentapetalae</taxon>
        <taxon>rosids</taxon>
        <taxon>fabids</taxon>
        <taxon>Fabales</taxon>
        <taxon>Fabaceae</taxon>
        <taxon>Papilionoideae</taxon>
        <taxon>50 kb inversion clade</taxon>
        <taxon>NPAAA clade</taxon>
        <taxon>indigoferoid/millettioid clade</taxon>
        <taxon>Phaseoleae</taxon>
        <taxon>Flemingia</taxon>
    </lineage>
</organism>
<protein>
    <recommendedName>
        <fullName evidence="10">Potassium transporter</fullName>
    </recommendedName>
</protein>
<evidence type="ECO:0000256" key="8">
    <source>
        <dbReference type="ARBA" id="ARBA00023065"/>
    </source>
</evidence>
<keyword evidence="14" id="KW-1185">Reference proteome</keyword>
<dbReference type="GO" id="GO:0015079">
    <property type="term" value="F:potassium ion transmembrane transporter activity"/>
    <property type="evidence" value="ECO:0007669"/>
    <property type="project" value="UniProtKB-UniRule"/>
</dbReference>
<evidence type="ECO:0000256" key="9">
    <source>
        <dbReference type="ARBA" id="ARBA00023136"/>
    </source>
</evidence>
<comment type="function">
    <text evidence="10">Potassium transporter.</text>
</comment>
<feature type="transmembrane region" description="Helical" evidence="10">
    <location>
        <begin position="312"/>
        <end position="332"/>
    </location>
</feature>
<feature type="domain" description="K+ potassium transporter C-terminal" evidence="12">
    <location>
        <begin position="519"/>
        <end position="738"/>
    </location>
</feature>
<feature type="transmembrane region" description="Helical" evidence="10">
    <location>
        <begin position="176"/>
        <end position="196"/>
    </location>
</feature>